<dbReference type="RefSeq" id="WP_127744164.1">
    <property type="nucleotide sequence ID" value="NZ_SACN01000001.1"/>
</dbReference>
<comment type="caution">
    <text evidence="8">The sequence shown here is derived from an EMBL/GenBank/DDBJ whole genome shotgun (WGS) entry which is preliminary data.</text>
</comment>
<proteinExistence type="inferred from homology"/>
<dbReference type="SUPFAM" id="SSF103481">
    <property type="entry name" value="Multidrug resistance efflux transporter EmrE"/>
    <property type="match status" value="2"/>
</dbReference>
<dbReference type="Proteomes" id="UP000282971">
    <property type="component" value="Unassembled WGS sequence"/>
</dbReference>
<reference evidence="8 9" key="1">
    <citation type="submission" date="2019-01" db="EMBL/GenBank/DDBJ databases">
        <authorList>
            <person name="Chen W.-M."/>
        </authorList>
    </citation>
    <scope>NUCLEOTIDE SEQUENCE [LARGE SCALE GENOMIC DNA]</scope>
    <source>
        <strain evidence="8 9">CCP-7</strain>
    </source>
</reference>
<accession>A0A437MAB4</accession>
<keyword evidence="3 6" id="KW-0812">Transmembrane</keyword>
<evidence type="ECO:0000256" key="5">
    <source>
        <dbReference type="ARBA" id="ARBA00023136"/>
    </source>
</evidence>
<feature type="transmembrane region" description="Helical" evidence="6">
    <location>
        <begin position="217"/>
        <end position="237"/>
    </location>
</feature>
<feature type="transmembrane region" description="Helical" evidence="6">
    <location>
        <begin position="149"/>
        <end position="172"/>
    </location>
</feature>
<keyword evidence="9" id="KW-1185">Reference proteome</keyword>
<dbReference type="AlphaFoldDB" id="A0A437MAB4"/>
<feature type="transmembrane region" description="Helical" evidence="6">
    <location>
        <begin position="274"/>
        <end position="294"/>
    </location>
</feature>
<evidence type="ECO:0000313" key="9">
    <source>
        <dbReference type="Proteomes" id="UP000282971"/>
    </source>
</evidence>
<feature type="transmembrane region" description="Helical" evidence="6">
    <location>
        <begin position="249"/>
        <end position="268"/>
    </location>
</feature>
<protein>
    <submittedName>
        <fullName evidence="8">DMT family transporter</fullName>
    </submittedName>
</protein>
<evidence type="ECO:0000256" key="1">
    <source>
        <dbReference type="ARBA" id="ARBA00004141"/>
    </source>
</evidence>
<feature type="transmembrane region" description="Helical" evidence="6">
    <location>
        <begin position="74"/>
        <end position="92"/>
    </location>
</feature>
<keyword evidence="5 6" id="KW-0472">Membrane</keyword>
<feature type="domain" description="EamA" evidence="7">
    <location>
        <begin position="157"/>
        <end position="289"/>
    </location>
</feature>
<feature type="transmembrane region" description="Helical" evidence="6">
    <location>
        <begin position="98"/>
        <end position="118"/>
    </location>
</feature>
<comment type="subcellular location">
    <subcellularLocation>
        <location evidence="1">Membrane</location>
        <topology evidence="1">Multi-pass membrane protein</topology>
    </subcellularLocation>
</comment>
<dbReference type="PANTHER" id="PTHR32322:SF2">
    <property type="entry name" value="EAMA DOMAIN-CONTAINING PROTEIN"/>
    <property type="match status" value="1"/>
</dbReference>
<feature type="transmembrane region" description="Helical" evidence="6">
    <location>
        <begin position="184"/>
        <end position="205"/>
    </location>
</feature>
<dbReference type="PANTHER" id="PTHR32322">
    <property type="entry name" value="INNER MEMBRANE TRANSPORTER"/>
    <property type="match status" value="1"/>
</dbReference>
<dbReference type="InterPro" id="IPR037185">
    <property type="entry name" value="EmrE-like"/>
</dbReference>
<evidence type="ECO:0000256" key="6">
    <source>
        <dbReference type="SAM" id="Phobius"/>
    </source>
</evidence>
<dbReference type="GO" id="GO:0016020">
    <property type="term" value="C:membrane"/>
    <property type="evidence" value="ECO:0007669"/>
    <property type="project" value="UniProtKB-SubCell"/>
</dbReference>
<dbReference type="InterPro" id="IPR000620">
    <property type="entry name" value="EamA_dom"/>
</dbReference>
<comment type="similarity">
    <text evidence="2">Belongs to the EamA transporter family.</text>
</comment>
<feature type="transmembrane region" description="Helical" evidence="6">
    <location>
        <begin position="125"/>
        <end position="143"/>
    </location>
</feature>
<organism evidence="8 9">
    <name type="scientific">Sphingomonas crocodyli</name>
    <dbReference type="NCBI Taxonomy" id="1979270"/>
    <lineage>
        <taxon>Bacteria</taxon>
        <taxon>Pseudomonadati</taxon>
        <taxon>Pseudomonadota</taxon>
        <taxon>Alphaproteobacteria</taxon>
        <taxon>Sphingomonadales</taxon>
        <taxon>Sphingomonadaceae</taxon>
        <taxon>Sphingomonas</taxon>
    </lineage>
</organism>
<keyword evidence="4 6" id="KW-1133">Transmembrane helix</keyword>
<sequence>MEQTSPLRTYAMLVLVTLLWAGNSIVARAIHADIPPFTLAFCRWTGACLILLAIGHRRLVADWPAARRHWRPILLLGTIGVASFNAFLYSGLRYTTATNALLIQAAIPALVLLFDLMLFRVRPRLAQIVGVTLAAAGVMLIIIRADLAALLALSFGRGDVLVLGGVVAWALYTALLRKRPPIDPVSLVILTFVIGAICMLPFAIVEWRTEIVRLTPAVLGGITYVAIFPSVIAYFLFNRAVAEIGPAAAGQTISLQPLFGAVLAAILLGEALHGFHFAGMVLILAGIIIPLLGARRT</sequence>
<dbReference type="OrthoDB" id="9806889at2"/>
<evidence type="ECO:0000256" key="2">
    <source>
        <dbReference type="ARBA" id="ARBA00007362"/>
    </source>
</evidence>
<dbReference type="InterPro" id="IPR050638">
    <property type="entry name" value="AA-Vitamin_Transporters"/>
</dbReference>
<feature type="transmembrane region" description="Helical" evidence="6">
    <location>
        <begin position="12"/>
        <end position="31"/>
    </location>
</feature>
<gene>
    <name evidence="8" type="ORF">EOD43_12350</name>
</gene>
<feature type="domain" description="EamA" evidence="7">
    <location>
        <begin position="10"/>
        <end position="142"/>
    </location>
</feature>
<feature type="transmembrane region" description="Helical" evidence="6">
    <location>
        <begin position="37"/>
        <end position="54"/>
    </location>
</feature>
<evidence type="ECO:0000313" key="8">
    <source>
        <dbReference type="EMBL" id="RVT94590.1"/>
    </source>
</evidence>
<name>A0A437MAB4_9SPHN</name>
<dbReference type="EMBL" id="SACN01000001">
    <property type="protein sequence ID" value="RVT94590.1"/>
    <property type="molecule type" value="Genomic_DNA"/>
</dbReference>
<evidence type="ECO:0000256" key="4">
    <source>
        <dbReference type="ARBA" id="ARBA00022989"/>
    </source>
</evidence>
<dbReference type="Pfam" id="PF00892">
    <property type="entry name" value="EamA"/>
    <property type="match status" value="2"/>
</dbReference>
<evidence type="ECO:0000256" key="3">
    <source>
        <dbReference type="ARBA" id="ARBA00022692"/>
    </source>
</evidence>
<evidence type="ECO:0000259" key="7">
    <source>
        <dbReference type="Pfam" id="PF00892"/>
    </source>
</evidence>